<protein>
    <submittedName>
        <fullName evidence="3">DUF2304 domain-containing protein</fullName>
    </submittedName>
</protein>
<keyword evidence="2" id="KW-1133">Transmembrane helix</keyword>
<dbReference type="Pfam" id="PF10066">
    <property type="entry name" value="DUF2304"/>
    <property type="match status" value="1"/>
</dbReference>
<feature type="transmembrane region" description="Helical" evidence="2">
    <location>
        <begin position="34"/>
        <end position="54"/>
    </location>
</feature>
<dbReference type="EMBL" id="JAZGJQ010000002">
    <property type="protein sequence ID" value="MEE6147018.1"/>
    <property type="molecule type" value="Genomic_DNA"/>
</dbReference>
<feature type="region of interest" description="Disordered" evidence="1">
    <location>
        <begin position="106"/>
        <end position="132"/>
    </location>
</feature>
<keyword evidence="2" id="KW-0812">Transmembrane</keyword>
<dbReference type="InterPro" id="IPR019277">
    <property type="entry name" value="DUF2304"/>
</dbReference>
<accession>A0ABU7R8U5</accession>
<comment type="caution">
    <text evidence="3">The sequence shown here is derived from an EMBL/GenBank/DDBJ whole genome shotgun (WGS) entry which is preliminary data.</text>
</comment>
<keyword evidence="2" id="KW-0472">Membrane</keyword>
<dbReference type="Proteomes" id="UP001332931">
    <property type="component" value="Unassembled WGS sequence"/>
</dbReference>
<feature type="transmembrane region" description="Helical" evidence="2">
    <location>
        <begin position="6"/>
        <end position="22"/>
    </location>
</feature>
<gene>
    <name evidence="3" type="ORF">VXJ25_03250</name>
</gene>
<reference evidence="3 4" key="1">
    <citation type="submission" date="2024-01" db="EMBL/GenBank/DDBJ databases">
        <title>Description of Olsenella sp. nov., isolated from pig feces.</title>
        <authorList>
            <person name="Chang Y.-H."/>
        </authorList>
    </citation>
    <scope>NUCLEOTIDE SEQUENCE [LARGE SCALE GENOMIC DNA]</scope>
    <source>
        <strain evidence="3 4">YH-ols2223</strain>
    </source>
</reference>
<proteinExistence type="predicted"/>
<organism evidence="3 4">
    <name type="scientific">Olsenella absiana</name>
    <dbReference type="NCBI Taxonomy" id="3115222"/>
    <lineage>
        <taxon>Bacteria</taxon>
        <taxon>Bacillati</taxon>
        <taxon>Actinomycetota</taxon>
        <taxon>Coriobacteriia</taxon>
        <taxon>Coriobacteriales</taxon>
        <taxon>Atopobiaceae</taxon>
        <taxon>Olsenella</taxon>
    </lineage>
</organism>
<sequence>MSLSLRILLLVGALLAFWFIITRVRRNKILMQDAIYWVLLSVLLLIAAIFPGVFIRLSQALGFISPSNFVFLVIVALLLVKIFTNSIEISMLRHKVEELAQEVALGDATAGRSSTEGRSDGRAGEKDARTQA</sequence>
<feature type="compositionally biased region" description="Basic and acidic residues" evidence="1">
    <location>
        <begin position="115"/>
        <end position="132"/>
    </location>
</feature>
<keyword evidence="4" id="KW-1185">Reference proteome</keyword>
<dbReference type="RefSeq" id="WP_330957783.1">
    <property type="nucleotide sequence ID" value="NZ_JAZGJQ010000002.1"/>
</dbReference>
<name>A0ABU7R8U5_9ACTN</name>
<evidence type="ECO:0000256" key="1">
    <source>
        <dbReference type="SAM" id="MobiDB-lite"/>
    </source>
</evidence>
<evidence type="ECO:0000313" key="4">
    <source>
        <dbReference type="Proteomes" id="UP001332931"/>
    </source>
</evidence>
<feature type="transmembrane region" description="Helical" evidence="2">
    <location>
        <begin position="60"/>
        <end position="83"/>
    </location>
</feature>
<evidence type="ECO:0000256" key="2">
    <source>
        <dbReference type="SAM" id="Phobius"/>
    </source>
</evidence>
<evidence type="ECO:0000313" key="3">
    <source>
        <dbReference type="EMBL" id="MEE6147018.1"/>
    </source>
</evidence>